<dbReference type="SUPFAM" id="SSF51215">
    <property type="entry name" value="Regulatory protein AraC"/>
    <property type="match status" value="1"/>
</dbReference>
<dbReference type="Pfam" id="PF12833">
    <property type="entry name" value="HTH_18"/>
    <property type="match status" value="1"/>
</dbReference>
<protein>
    <submittedName>
        <fullName evidence="5">Helix-turn-helix domain-containing protein</fullName>
    </submittedName>
</protein>
<dbReference type="Pfam" id="PF02311">
    <property type="entry name" value="AraC_binding"/>
    <property type="match status" value="1"/>
</dbReference>
<dbReference type="PANTHER" id="PTHR43280:SF32">
    <property type="entry name" value="TRANSCRIPTIONAL REGULATORY PROTEIN"/>
    <property type="match status" value="1"/>
</dbReference>
<sequence length="289" mass="33594">MANQIKNIGFKAGLPLEIEVISIAETLLLHHENIAYPHRDNYYNIFFYQQGTANHVIDFKPIPVQANSFLFINKNRVQMLDPKGGYDGRFLLFTEAFFDKYPEDIKYLRKNILFNDLLEDPVLQVADYSPLISTFQDIETELSKPHDSVQFDVLHNLLHNLLLLAERERRASGFKEIRKGEELDYTILFNQLLESHFTELKSVSGYADKMSVSERKLNKSTQFVLGKSPKEIIDERVILEAKRLLAHTANSIKEVGFELGFDEPTNFIKFFKKHVEKTPIEFRAGFYRV</sequence>
<reference evidence="5 6" key="1">
    <citation type="submission" date="2024-03" db="EMBL/GenBank/DDBJ databases">
        <title>Aquirufa genome sequencing.</title>
        <authorList>
            <person name="Pitt A."/>
            <person name="Hahn M.W."/>
        </authorList>
    </citation>
    <scope>NUCLEOTIDE SEQUENCE [LARGE SCALE GENOMIC DNA]</scope>
    <source>
        <strain evidence="5 6">PLAD-142S6K</strain>
    </source>
</reference>
<evidence type="ECO:0000313" key="5">
    <source>
        <dbReference type="EMBL" id="MFD3274774.1"/>
    </source>
</evidence>
<dbReference type="EMBL" id="JBBKYA010000001">
    <property type="protein sequence ID" value="MFD3274774.1"/>
    <property type="molecule type" value="Genomic_DNA"/>
</dbReference>
<gene>
    <name evidence="5" type="ORF">SKC38_00860</name>
</gene>
<evidence type="ECO:0000259" key="4">
    <source>
        <dbReference type="PROSITE" id="PS01124"/>
    </source>
</evidence>
<name>A0ABW6CVF9_9BACT</name>
<proteinExistence type="predicted"/>
<keyword evidence="6" id="KW-1185">Reference proteome</keyword>
<dbReference type="InterPro" id="IPR037923">
    <property type="entry name" value="HTH-like"/>
</dbReference>
<feature type="domain" description="HTH araC/xylS-type" evidence="4">
    <location>
        <begin position="187"/>
        <end position="285"/>
    </location>
</feature>
<dbReference type="PROSITE" id="PS01124">
    <property type="entry name" value="HTH_ARAC_FAMILY_2"/>
    <property type="match status" value="1"/>
</dbReference>
<evidence type="ECO:0000256" key="2">
    <source>
        <dbReference type="ARBA" id="ARBA00023125"/>
    </source>
</evidence>
<dbReference type="Proteomes" id="UP001598114">
    <property type="component" value="Unassembled WGS sequence"/>
</dbReference>
<dbReference type="Gene3D" id="1.10.10.60">
    <property type="entry name" value="Homeodomain-like"/>
    <property type="match status" value="1"/>
</dbReference>
<dbReference type="SUPFAM" id="SSF46689">
    <property type="entry name" value="Homeodomain-like"/>
    <property type="match status" value="1"/>
</dbReference>
<dbReference type="RefSeq" id="WP_377974276.1">
    <property type="nucleotide sequence ID" value="NZ_JBBKYA010000001.1"/>
</dbReference>
<dbReference type="InterPro" id="IPR018060">
    <property type="entry name" value="HTH_AraC"/>
</dbReference>
<keyword evidence="2" id="KW-0238">DNA-binding</keyword>
<keyword evidence="3" id="KW-0804">Transcription</keyword>
<organism evidence="5 6">
    <name type="scientific">Aquirufa echingensis</name>
    <dbReference type="NCBI Taxonomy" id="3096516"/>
    <lineage>
        <taxon>Bacteria</taxon>
        <taxon>Pseudomonadati</taxon>
        <taxon>Bacteroidota</taxon>
        <taxon>Cytophagia</taxon>
        <taxon>Cytophagales</taxon>
        <taxon>Flectobacillaceae</taxon>
        <taxon>Aquirufa</taxon>
    </lineage>
</organism>
<dbReference type="SMART" id="SM00342">
    <property type="entry name" value="HTH_ARAC"/>
    <property type="match status" value="1"/>
</dbReference>
<evidence type="ECO:0000313" key="6">
    <source>
        <dbReference type="Proteomes" id="UP001598114"/>
    </source>
</evidence>
<keyword evidence="1" id="KW-0805">Transcription regulation</keyword>
<dbReference type="InterPro" id="IPR003313">
    <property type="entry name" value="AraC-bd"/>
</dbReference>
<evidence type="ECO:0000256" key="3">
    <source>
        <dbReference type="ARBA" id="ARBA00023163"/>
    </source>
</evidence>
<accession>A0ABW6CVF9</accession>
<dbReference type="PANTHER" id="PTHR43280">
    <property type="entry name" value="ARAC-FAMILY TRANSCRIPTIONAL REGULATOR"/>
    <property type="match status" value="1"/>
</dbReference>
<evidence type="ECO:0000256" key="1">
    <source>
        <dbReference type="ARBA" id="ARBA00023015"/>
    </source>
</evidence>
<dbReference type="InterPro" id="IPR009057">
    <property type="entry name" value="Homeodomain-like_sf"/>
</dbReference>
<comment type="caution">
    <text evidence="5">The sequence shown here is derived from an EMBL/GenBank/DDBJ whole genome shotgun (WGS) entry which is preliminary data.</text>
</comment>